<evidence type="ECO:0000256" key="2">
    <source>
        <dbReference type="SAM" id="Phobius"/>
    </source>
</evidence>
<dbReference type="EMBL" id="JACGWJ010000018">
    <property type="protein sequence ID" value="KAL0350150.1"/>
    <property type="molecule type" value="Genomic_DNA"/>
</dbReference>
<proteinExistence type="predicted"/>
<dbReference type="AlphaFoldDB" id="A0AAW2P2C2"/>
<evidence type="ECO:0000313" key="3">
    <source>
        <dbReference type="EMBL" id="KAL0350150.1"/>
    </source>
</evidence>
<evidence type="ECO:0000256" key="1">
    <source>
        <dbReference type="SAM" id="MobiDB-lite"/>
    </source>
</evidence>
<keyword evidence="2" id="KW-1133">Transmembrane helix</keyword>
<accession>A0AAW2P2C2</accession>
<sequence length="75" mass="8221">MAPLLQDEQTPHAPADQGTGTHWGDAAQMDWVQMMVFYAAGTIFCFFTYNQYGAPDEGTRSCPTNVGPSSYHDGM</sequence>
<organism evidence="3">
    <name type="scientific">Sesamum radiatum</name>
    <name type="common">Black benniseed</name>
    <dbReference type="NCBI Taxonomy" id="300843"/>
    <lineage>
        <taxon>Eukaryota</taxon>
        <taxon>Viridiplantae</taxon>
        <taxon>Streptophyta</taxon>
        <taxon>Embryophyta</taxon>
        <taxon>Tracheophyta</taxon>
        <taxon>Spermatophyta</taxon>
        <taxon>Magnoliopsida</taxon>
        <taxon>eudicotyledons</taxon>
        <taxon>Gunneridae</taxon>
        <taxon>Pentapetalae</taxon>
        <taxon>asterids</taxon>
        <taxon>lamiids</taxon>
        <taxon>Lamiales</taxon>
        <taxon>Pedaliaceae</taxon>
        <taxon>Sesamum</taxon>
    </lineage>
</organism>
<protein>
    <submittedName>
        <fullName evidence="3">Uncharacterized protein</fullName>
    </submittedName>
</protein>
<keyword evidence="2" id="KW-0472">Membrane</keyword>
<feature type="region of interest" description="Disordered" evidence="1">
    <location>
        <begin position="1"/>
        <end position="22"/>
    </location>
</feature>
<comment type="caution">
    <text evidence="3">The sequence shown here is derived from an EMBL/GenBank/DDBJ whole genome shotgun (WGS) entry which is preliminary data.</text>
</comment>
<keyword evidence="2" id="KW-0812">Transmembrane</keyword>
<name>A0AAW2P2C2_SESRA</name>
<feature type="transmembrane region" description="Helical" evidence="2">
    <location>
        <begin position="31"/>
        <end position="50"/>
    </location>
</feature>
<gene>
    <name evidence="3" type="ORF">Sradi_4164200</name>
</gene>
<reference evidence="3" key="2">
    <citation type="journal article" date="2024" name="Plant">
        <title>Genomic evolution and insights into agronomic trait innovations of Sesamum species.</title>
        <authorList>
            <person name="Miao H."/>
            <person name="Wang L."/>
            <person name="Qu L."/>
            <person name="Liu H."/>
            <person name="Sun Y."/>
            <person name="Le M."/>
            <person name="Wang Q."/>
            <person name="Wei S."/>
            <person name="Zheng Y."/>
            <person name="Lin W."/>
            <person name="Duan Y."/>
            <person name="Cao H."/>
            <person name="Xiong S."/>
            <person name="Wang X."/>
            <person name="Wei L."/>
            <person name="Li C."/>
            <person name="Ma Q."/>
            <person name="Ju M."/>
            <person name="Zhao R."/>
            <person name="Li G."/>
            <person name="Mu C."/>
            <person name="Tian Q."/>
            <person name="Mei H."/>
            <person name="Zhang T."/>
            <person name="Gao T."/>
            <person name="Zhang H."/>
        </authorList>
    </citation>
    <scope>NUCLEOTIDE SEQUENCE</scope>
    <source>
        <strain evidence="3">G02</strain>
    </source>
</reference>
<reference evidence="3" key="1">
    <citation type="submission" date="2020-06" db="EMBL/GenBank/DDBJ databases">
        <authorList>
            <person name="Li T."/>
            <person name="Hu X."/>
            <person name="Zhang T."/>
            <person name="Song X."/>
            <person name="Zhang H."/>
            <person name="Dai N."/>
            <person name="Sheng W."/>
            <person name="Hou X."/>
            <person name="Wei L."/>
        </authorList>
    </citation>
    <scope>NUCLEOTIDE SEQUENCE</scope>
    <source>
        <strain evidence="3">G02</strain>
        <tissue evidence="3">Leaf</tissue>
    </source>
</reference>